<dbReference type="FunFam" id="1.10.3730.10:FF:000001">
    <property type="entry name" value="Pyrroline-5-carboxylate reductase"/>
    <property type="match status" value="1"/>
</dbReference>
<dbReference type="Gene3D" id="3.40.50.720">
    <property type="entry name" value="NAD(P)-binding Rossmann-like Domain"/>
    <property type="match status" value="1"/>
</dbReference>
<dbReference type="SUPFAM" id="SSF51735">
    <property type="entry name" value="NAD(P)-binding Rossmann-fold domains"/>
    <property type="match status" value="1"/>
</dbReference>
<evidence type="ECO:0000313" key="11">
    <source>
        <dbReference type="EMBL" id="EIT87119.1"/>
    </source>
</evidence>
<comment type="pathway">
    <text evidence="6">Amino-acid biosynthesis; L-proline biosynthesis; L-proline from L-glutamate 5-semialdehyde: step 1/1.</text>
</comment>
<dbReference type="PANTHER" id="PTHR11645">
    <property type="entry name" value="PYRROLINE-5-CARBOXYLATE REDUCTASE"/>
    <property type="match status" value="1"/>
</dbReference>
<organism evidence="11 12">
    <name type="scientific">Fictibacillus macauensis ZFHKF-1</name>
    <dbReference type="NCBI Taxonomy" id="1196324"/>
    <lineage>
        <taxon>Bacteria</taxon>
        <taxon>Bacillati</taxon>
        <taxon>Bacillota</taxon>
        <taxon>Bacilli</taxon>
        <taxon>Bacillales</taxon>
        <taxon>Fictibacillaceae</taxon>
        <taxon>Fictibacillus</taxon>
    </lineage>
</organism>
<dbReference type="InterPro" id="IPR028939">
    <property type="entry name" value="P5C_Rdtase_cat_N"/>
</dbReference>
<evidence type="ECO:0000256" key="5">
    <source>
        <dbReference type="ARBA" id="ARBA00058118"/>
    </source>
</evidence>
<dbReference type="EC" id="1.5.1.2" evidence="6 7"/>
<sequence>MKRTYLFIGAGRMAAAMVKGLKASCDDQVTIYAANSGNKERLEIFCTAYQLFPVVENWTDYITKVDTIVLAMPPSQQQDILQQLAPFVTTQLIISVAAGKGLREMQKYLPDQTAVAWVMPNTAAQIGQSMSLYTTSTISEAQKSALHVLLESIGEAKECSEEQIHTLTAITGSAPAFVYEFAMSLMDAAGNAQLAEEELQELVAQMIYGAAMMLKSSSSPAELREAVTTPGGATAAGLDVLYAKNFQKVIHEAIQATSERARILGN</sequence>
<dbReference type="Proteomes" id="UP000004080">
    <property type="component" value="Unassembled WGS sequence"/>
</dbReference>
<evidence type="ECO:0000313" key="12">
    <source>
        <dbReference type="Proteomes" id="UP000004080"/>
    </source>
</evidence>
<dbReference type="PATRIC" id="fig|1196324.3.peg.537"/>
<comment type="catalytic activity">
    <reaction evidence="6">
        <text>L-proline + NADP(+) = (S)-1-pyrroline-5-carboxylate + NADPH + 2 H(+)</text>
        <dbReference type="Rhea" id="RHEA:14109"/>
        <dbReference type="ChEBI" id="CHEBI:15378"/>
        <dbReference type="ChEBI" id="CHEBI:17388"/>
        <dbReference type="ChEBI" id="CHEBI:57783"/>
        <dbReference type="ChEBI" id="CHEBI:58349"/>
        <dbReference type="ChEBI" id="CHEBI:60039"/>
        <dbReference type="EC" id="1.5.1.2"/>
    </reaction>
</comment>
<gene>
    <name evidence="6" type="primary">proC</name>
    <name evidence="11" type="ORF">A374_02659</name>
</gene>
<protein>
    <recommendedName>
        <fullName evidence="6 7">Pyrroline-5-carboxylate reductase</fullName>
        <shortName evidence="6">P5C reductase</shortName>
        <shortName evidence="6">P5CR</shortName>
        <ecNumber evidence="6 7">1.5.1.2</ecNumber>
    </recommendedName>
    <alternativeName>
        <fullName evidence="6">PCA reductase</fullName>
    </alternativeName>
</protein>
<evidence type="ECO:0000256" key="4">
    <source>
        <dbReference type="ARBA" id="ARBA00023002"/>
    </source>
</evidence>
<dbReference type="InterPro" id="IPR036291">
    <property type="entry name" value="NAD(P)-bd_dom_sf"/>
</dbReference>
<feature type="domain" description="Pyrroline-5-carboxylate reductase catalytic N-terminal" evidence="9">
    <location>
        <begin position="7"/>
        <end position="99"/>
    </location>
</feature>
<dbReference type="InterPro" id="IPR000304">
    <property type="entry name" value="Pyrroline-COOH_reductase"/>
</dbReference>
<dbReference type="EMBL" id="AKKV01000019">
    <property type="protein sequence ID" value="EIT87119.1"/>
    <property type="molecule type" value="Genomic_DNA"/>
</dbReference>
<keyword evidence="6" id="KW-0028">Amino-acid biosynthesis</keyword>
<dbReference type="RefSeq" id="WP_007200631.1">
    <property type="nucleotide sequence ID" value="NZ_AKKV01000019.1"/>
</dbReference>
<evidence type="ECO:0000256" key="6">
    <source>
        <dbReference type="HAMAP-Rule" id="MF_01925"/>
    </source>
</evidence>
<keyword evidence="2 6" id="KW-0641">Proline biosynthesis</keyword>
<dbReference type="AlphaFoldDB" id="I8AN22"/>
<comment type="caution">
    <text evidence="11">The sequence shown here is derived from an EMBL/GenBank/DDBJ whole genome shotgun (WGS) entry which is preliminary data.</text>
</comment>
<feature type="domain" description="Pyrroline-5-carboxylate reductase dimerisation" evidence="10">
    <location>
        <begin position="161"/>
        <end position="262"/>
    </location>
</feature>
<keyword evidence="4 6" id="KW-0560">Oxidoreductase</keyword>
<name>I8AN22_9BACL</name>
<comment type="similarity">
    <text evidence="1 6">Belongs to the pyrroline-5-carboxylate reductase family.</text>
</comment>
<dbReference type="GO" id="GO:0005737">
    <property type="term" value="C:cytoplasm"/>
    <property type="evidence" value="ECO:0007669"/>
    <property type="project" value="UniProtKB-SubCell"/>
</dbReference>
<dbReference type="GO" id="GO:0004735">
    <property type="term" value="F:pyrroline-5-carboxylate reductase activity"/>
    <property type="evidence" value="ECO:0007669"/>
    <property type="project" value="UniProtKB-UniRule"/>
</dbReference>
<dbReference type="Pfam" id="PF03807">
    <property type="entry name" value="F420_oxidored"/>
    <property type="match status" value="1"/>
</dbReference>
<keyword evidence="6" id="KW-0963">Cytoplasm</keyword>
<comment type="subcellular location">
    <subcellularLocation>
        <location evidence="6">Cytoplasm</location>
    </subcellularLocation>
</comment>
<comment type="catalytic activity">
    <reaction evidence="6">
        <text>L-proline + NAD(+) = (S)-1-pyrroline-5-carboxylate + NADH + 2 H(+)</text>
        <dbReference type="Rhea" id="RHEA:14105"/>
        <dbReference type="ChEBI" id="CHEBI:15378"/>
        <dbReference type="ChEBI" id="CHEBI:17388"/>
        <dbReference type="ChEBI" id="CHEBI:57540"/>
        <dbReference type="ChEBI" id="CHEBI:57945"/>
        <dbReference type="ChEBI" id="CHEBI:60039"/>
        <dbReference type="EC" id="1.5.1.2"/>
    </reaction>
</comment>
<dbReference type="Pfam" id="PF14748">
    <property type="entry name" value="P5CR_dimer"/>
    <property type="match status" value="1"/>
</dbReference>
<dbReference type="PANTHER" id="PTHR11645:SF49">
    <property type="entry name" value="PYRROLINE-5-CARBOXYLATE REDUCTASE 1"/>
    <property type="match status" value="1"/>
</dbReference>
<dbReference type="HAMAP" id="MF_01925">
    <property type="entry name" value="P5C_reductase"/>
    <property type="match status" value="1"/>
</dbReference>
<keyword evidence="3 6" id="KW-0521">NADP</keyword>
<dbReference type="SUPFAM" id="SSF48179">
    <property type="entry name" value="6-phosphogluconate dehydrogenase C-terminal domain-like"/>
    <property type="match status" value="1"/>
</dbReference>
<dbReference type="eggNOG" id="COG0345">
    <property type="taxonomic scope" value="Bacteria"/>
</dbReference>
<evidence type="ECO:0000256" key="1">
    <source>
        <dbReference type="ARBA" id="ARBA00005525"/>
    </source>
</evidence>
<dbReference type="InterPro" id="IPR029036">
    <property type="entry name" value="P5CR_dimer"/>
</dbReference>
<dbReference type="InterPro" id="IPR008927">
    <property type="entry name" value="6-PGluconate_DH-like_C_sf"/>
</dbReference>
<evidence type="ECO:0000256" key="7">
    <source>
        <dbReference type="NCBIfam" id="TIGR00112"/>
    </source>
</evidence>
<dbReference type="OrthoDB" id="9805754at2"/>
<reference evidence="11 12" key="1">
    <citation type="journal article" date="2012" name="J. Bacteriol.">
        <title>Genome of Bacillus macauensis ZFHKF-1, a Long-Chain-Forming Bacterium.</title>
        <authorList>
            <person name="Cai L."/>
            <person name="Zhang T."/>
        </authorList>
    </citation>
    <scope>NUCLEOTIDE SEQUENCE [LARGE SCALE GENOMIC DNA]</scope>
    <source>
        <strain evidence="11 12">ZFHKF-1</strain>
    </source>
</reference>
<keyword evidence="12" id="KW-1185">Reference proteome</keyword>
<feature type="binding site" evidence="8">
    <location>
        <begin position="71"/>
        <end position="74"/>
    </location>
    <ligand>
        <name>NADP(+)</name>
        <dbReference type="ChEBI" id="CHEBI:58349"/>
    </ligand>
</feature>
<dbReference type="Gene3D" id="1.10.3730.10">
    <property type="entry name" value="ProC C-terminal domain-like"/>
    <property type="match status" value="1"/>
</dbReference>
<evidence type="ECO:0000259" key="9">
    <source>
        <dbReference type="Pfam" id="PF03807"/>
    </source>
</evidence>
<evidence type="ECO:0000256" key="3">
    <source>
        <dbReference type="ARBA" id="ARBA00022857"/>
    </source>
</evidence>
<dbReference type="NCBIfam" id="TIGR00112">
    <property type="entry name" value="proC"/>
    <property type="match status" value="1"/>
</dbReference>
<comment type="function">
    <text evidence="5 6">Catalyzes the reduction of 1-pyrroline-5-carboxylate (PCA) to L-proline.</text>
</comment>
<feature type="binding site" evidence="8">
    <location>
        <begin position="8"/>
        <end position="13"/>
    </location>
    <ligand>
        <name>NADP(+)</name>
        <dbReference type="ChEBI" id="CHEBI:58349"/>
    </ligand>
</feature>
<accession>I8AN22</accession>
<evidence type="ECO:0000256" key="8">
    <source>
        <dbReference type="PIRSR" id="PIRSR000193-1"/>
    </source>
</evidence>
<dbReference type="GO" id="GO:0055129">
    <property type="term" value="P:L-proline biosynthetic process"/>
    <property type="evidence" value="ECO:0007669"/>
    <property type="project" value="UniProtKB-UniRule"/>
</dbReference>
<dbReference type="UniPathway" id="UPA00098">
    <property type="reaction ID" value="UER00361"/>
</dbReference>
<dbReference type="PIRSF" id="PIRSF000193">
    <property type="entry name" value="Pyrrol-5-carb_rd"/>
    <property type="match status" value="1"/>
</dbReference>
<evidence type="ECO:0000259" key="10">
    <source>
        <dbReference type="Pfam" id="PF14748"/>
    </source>
</evidence>
<proteinExistence type="inferred from homology"/>
<evidence type="ECO:0000256" key="2">
    <source>
        <dbReference type="ARBA" id="ARBA00022650"/>
    </source>
</evidence>
<dbReference type="STRING" id="1196324.A374_02659"/>